<keyword evidence="3" id="KW-1185">Reference proteome</keyword>
<reference evidence="2 3" key="1">
    <citation type="submission" date="2013-11" db="EMBL/GenBank/DDBJ databases">
        <title>Opisthorchis viverrini - life in the bile duct.</title>
        <authorList>
            <person name="Young N.D."/>
            <person name="Nagarajan N."/>
            <person name="Lin S.J."/>
            <person name="Korhonen P.K."/>
            <person name="Jex A.R."/>
            <person name="Hall R.S."/>
            <person name="Safavi-Hemami H."/>
            <person name="Kaewkong W."/>
            <person name="Bertrand D."/>
            <person name="Gao S."/>
            <person name="Seet Q."/>
            <person name="Wongkham S."/>
            <person name="Teh B.T."/>
            <person name="Wongkham C."/>
            <person name="Intapan P.M."/>
            <person name="Maleewong W."/>
            <person name="Yang X."/>
            <person name="Hu M."/>
            <person name="Wang Z."/>
            <person name="Hofmann A."/>
            <person name="Sternberg P.W."/>
            <person name="Tan P."/>
            <person name="Wang J."/>
            <person name="Gasser R.B."/>
        </authorList>
    </citation>
    <scope>NUCLEOTIDE SEQUENCE [LARGE SCALE GENOMIC DNA]</scope>
</reference>
<evidence type="ECO:0000313" key="2">
    <source>
        <dbReference type="EMBL" id="KER25364.1"/>
    </source>
</evidence>
<organism evidence="2 3">
    <name type="scientific">Opisthorchis viverrini</name>
    <name type="common">Southeast Asian liver fluke</name>
    <dbReference type="NCBI Taxonomy" id="6198"/>
    <lineage>
        <taxon>Eukaryota</taxon>
        <taxon>Metazoa</taxon>
        <taxon>Spiralia</taxon>
        <taxon>Lophotrochozoa</taxon>
        <taxon>Platyhelminthes</taxon>
        <taxon>Trematoda</taxon>
        <taxon>Digenea</taxon>
        <taxon>Opisthorchiida</taxon>
        <taxon>Opisthorchiata</taxon>
        <taxon>Opisthorchiidae</taxon>
        <taxon>Opisthorchis</taxon>
    </lineage>
</organism>
<evidence type="ECO:0000313" key="3">
    <source>
        <dbReference type="Proteomes" id="UP000054324"/>
    </source>
</evidence>
<dbReference type="EMBL" id="KL596779">
    <property type="protein sequence ID" value="KER25364.1"/>
    <property type="molecule type" value="Genomic_DNA"/>
</dbReference>
<gene>
    <name evidence="2" type="ORF">T265_07164</name>
</gene>
<dbReference type="RefSeq" id="XP_009170879.1">
    <property type="nucleotide sequence ID" value="XM_009172615.1"/>
</dbReference>
<dbReference type="KEGG" id="ovi:T265_07164"/>
<accession>A0A075ACB6</accession>
<dbReference type="Proteomes" id="UP000054324">
    <property type="component" value="Unassembled WGS sequence"/>
</dbReference>
<evidence type="ECO:0000256" key="1">
    <source>
        <dbReference type="SAM" id="MobiDB-lite"/>
    </source>
</evidence>
<dbReference type="CTD" id="20321343"/>
<dbReference type="GeneID" id="20321343"/>
<dbReference type="AlphaFoldDB" id="A0A075ACB6"/>
<proteinExistence type="predicted"/>
<feature type="compositionally biased region" description="Basic and acidic residues" evidence="1">
    <location>
        <begin position="57"/>
        <end position="67"/>
    </location>
</feature>
<name>A0A075ACB6_OPIVI</name>
<protein>
    <submittedName>
        <fullName evidence="2">Uncharacterized protein</fullName>
    </submittedName>
</protein>
<feature type="region of interest" description="Disordered" evidence="1">
    <location>
        <begin position="45"/>
        <end position="67"/>
    </location>
</feature>
<sequence>MVMANDDHKSAIQLTNISEPPIFRTVGDERKIQFKDGFQKDLKVKPGLENGGNLAEPVKEEGKIELQ</sequence>